<sequence>HEKSTPLELKAMENVNDLLELKPHVHIACHLLDAVAVGIFPSKEGKTFHVHIIL</sequence>
<protein>
    <submittedName>
        <fullName evidence="1">Uncharacterized protein</fullName>
    </submittedName>
</protein>
<evidence type="ECO:0000313" key="1">
    <source>
        <dbReference type="EMBL" id="KAK7080668.1"/>
    </source>
</evidence>
<reference evidence="1 2" key="1">
    <citation type="submission" date="2023-11" db="EMBL/GenBank/DDBJ databases">
        <title>Halocaridina rubra genome assembly.</title>
        <authorList>
            <person name="Smith C."/>
        </authorList>
    </citation>
    <scope>NUCLEOTIDE SEQUENCE [LARGE SCALE GENOMIC DNA]</scope>
    <source>
        <strain evidence="1">EP-1</strain>
        <tissue evidence="1">Whole</tissue>
    </source>
</reference>
<evidence type="ECO:0000313" key="2">
    <source>
        <dbReference type="Proteomes" id="UP001381693"/>
    </source>
</evidence>
<name>A0AAN8XI00_HALRR</name>
<dbReference type="Proteomes" id="UP001381693">
    <property type="component" value="Unassembled WGS sequence"/>
</dbReference>
<comment type="caution">
    <text evidence="1">The sequence shown here is derived from an EMBL/GenBank/DDBJ whole genome shotgun (WGS) entry which is preliminary data.</text>
</comment>
<accession>A0AAN8XI00</accession>
<feature type="non-terminal residue" evidence="1">
    <location>
        <position position="1"/>
    </location>
</feature>
<keyword evidence="2" id="KW-1185">Reference proteome</keyword>
<dbReference type="EMBL" id="JAXCGZ010005827">
    <property type="protein sequence ID" value="KAK7080668.1"/>
    <property type="molecule type" value="Genomic_DNA"/>
</dbReference>
<dbReference type="AlphaFoldDB" id="A0AAN8XI00"/>
<organism evidence="1 2">
    <name type="scientific">Halocaridina rubra</name>
    <name type="common">Hawaiian red shrimp</name>
    <dbReference type="NCBI Taxonomy" id="373956"/>
    <lineage>
        <taxon>Eukaryota</taxon>
        <taxon>Metazoa</taxon>
        <taxon>Ecdysozoa</taxon>
        <taxon>Arthropoda</taxon>
        <taxon>Crustacea</taxon>
        <taxon>Multicrustacea</taxon>
        <taxon>Malacostraca</taxon>
        <taxon>Eumalacostraca</taxon>
        <taxon>Eucarida</taxon>
        <taxon>Decapoda</taxon>
        <taxon>Pleocyemata</taxon>
        <taxon>Caridea</taxon>
        <taxon>Atyoidea</taxon>
        <taxon>Atyidae</taxon>
        <taxon>Halocaridina</taxon>
    </lineage>
</organism>
<proteinExistence type="predicted"/>
<gene>
    <name evidence="1" type="ORF">SK128_023533</name>
</gene>